<dbReference type="Proteomes" id="UP001258945">
    <property type="component" value="Unassembled WGS sequence"/>
</dbReference>
<comment type="caution">
    <text evidence="1">The sequence shown here is derived from an EMBL/GenBank/DDBJ whole genome shotgun (WGS) entry which is preliminary data.</text>
</comment>
<accession>A0ABU3MJJ3</accession>
<dbReference type="EMBL" id="JAVVDO010000041">
    <property type="protein sequence ID" value="MDT8332997.1"/>
    <property type="molecule type" value="Genomic_DNA"/>
</dbReference>
<organism evidence="1 2">
    <name type="scientific">Roseomonas gilardii</name>
    <dbReference type="NCBI Taxonomy" id="257708"/>
    <lineage>
        <taxon>Bacteria</taxon>
        <taxon>Pseudomonadati</taxon>
        <taxon>Pseudomonadota</taxon>
        <taxon>Alphaproteobacteria</taxon>
        <taxon>Acetobacterales</taxon>
        <taxon>Roseomonadaceae</taxon>
        <taxon>Roseomonas</taxon>
    </lineage>
</organism>
<keyword evidence="2" id="KW-1185">Reference proteome</keyword>
<gene>
    <name evidence="1" type="ORF">RQ831_18245</name>
</gene>
<sequence length="337" mass="32252">MSYTFGITPRPFGASAATQAAPQGASAGVPAPMAIPGTPQGFAQDPVFGQQAQTGIGTDAYGLSGGTYGPNKGDPTQVGWGDTLGYAGGFLGGPIGSVAGTAIGTGLDTALANEALSAAGVNPMGLGQSLMAGVSAFANSLTSGMIGSPITSAYYNQMQDVGTNPGLAADVAALGMSAGLSQQDALDSFGALGGNAVASRGVDAGTYGGMSLGGFDAGSGGYGGGFGDTSSPDGGIGSGGMGAGGGYGDQGYGNGGGWGSDGGYSGDSGGYGTGDSGWASGGYTGDGAPWEPAGTVHRGEVVLNAPATDYYGADVLEALNSQAVPRNALRALMRGRA</sequence>
<protein>
    <submittedName>
        <fullName evidence="1">Uncharacterized protein</fullName>
    </submittedName>
</protein>
<reference evidence="1 2" key="1">
    <citation type="journal article" date="2019" name="Microb. Pathog.">
        <title>Comparison of VITEK 2, MALDI-TOF MS, 16S rRNA gene sequencing, and whole-genome sequencing for identification of Roseomonas mucosa.</title>
        <authorList>
            <person name="Rudolph W.W."/>
            <person name="Gunzer F."/>
            <person name="Trauth M."/>
            <person name="Bunk B."/>
            <person name="Bigge R."/>
            <person name="Schrottner P."/>
        </authorList>
    </citation>
    <scope>NUCLEOTIDE SEQUENCE [LARGE SCALE GENOMIC DNA]</scope>
    <source>
        <strain evidence="1 2">DSM 103800</strain>
    </source>
</reference>
<evidence type="ECO:0000313" key="2">
    <source>
        <dbReference type="Proteomes" id="UP001258945"/>
    </source>
</evidence>
<evidence type="ECO:0000313" key="1">
    <source>
        <dbReference type="EMBL" id="MDT8332997.1"/>
    </source>
</evidence>
<dbReference type="RefSeq" id="WP_314284019.1">
    <property type="nucleotide sequence ID" value="NZ_JAVVDO010000041.1"/>
</dbReference>
<proteinExistence type="predicted"/>
<name>A0ABU3MJJ3_9PROT</name>